<proteinExistence type="predicted"/>
<comment type="caution">
    <text evidence="1">The sequence shown here is derived from an EMBL/GenBank/DDBJ whole genome shotgun (WGS) entry which is preliminary data.</text>
</comment>
<gene>
    <name evidence="1" type="ORF">GTZ99_15835</name>
</gene>
<evidence type="ECO:0000313" key="2">
    <source>
        <dbReference type="Proteomes" id="UP000753724"/>
    </source>
</evidence>
<name>A0ABW9XHI3_9SPHN</name>
<protein>
    <submittedName>
        <fullName evidence="1">Uncharacterized protein</fullName>
    </submittedName>
</protein>
<reference evidence="2" key="1">
    <citation type="submission" date="2020-01" db="EMBL/GenBank/DDBJ databases">
        <title>Sphingomonas sp. strain CSW-10.</title>
        <authorList>
            <person name="Chen W.-M."/>
        </authorList>
    </citation>
    <scope>NUCLEOTIDE SEQUENCE [LARGE SCALE GENOMIC DNA]</scope>
    <source>
        <strain evidence="2">FSY-8</strain>
    </source>
</reference>
<dbReference type="EMBL" id="JAAAPO010000008">
    <property type="protein sequence ID" value="NBC38025.1"/>
    <property type="molecule type" value="Genomic_DNA"/>
</dbReference>
<organism evidence="1 2">
    <name type="scientific">Novosphingobium ovatum</name>
    <dbReference type="NCBI Taxonomy" id="1908523"/>
    <lineage>
        <taxon>Bacteria</taxon>
        <taxon>Pseudomonadati</taxon>
        <taxon>Pseudomonadota</taxon>
        <taxon>Alphaproteobacteria</taxon>
        <taxon>Sphingomonadales</taxon>
        <taxon>Sphingomonadaceae</taxon>
        <taxon>Novosphingobium</taxon>
    </lineage>
</organism>
<evidence type="ECO:0000313" key="1">
    <source>
        <dbReference type="EMBL" id="NBC38025.1"/>
    </source>
</evidence>
<sequence length="174" mass="18557">MTMRSITQADKKALTPEEVARIQGVLDQHLPAYNAAVQKFRPAQDAYDAIAHHPALYAGYQGTDTDAIIAKANALQQAQDAAQQEFVNARINLEDGLRSLQAPGASPNLTKAVNSMVSTTYQLTNYVYSGGTAGTHTTSFIDSPITKMVATFSSIGTLGFAIENAVNKDPVSPL</sequence>
<keyword evidence="2" id="KW-1185">Reference proteome</keyword>
<dbReference type="Proteomes" id="UP000753724">
    <property type="component" value="Unassembled WGS sequence"/>
</dbReference>
<accession>A0ABW9XHI3</accession>
<dbReference type="RefSeq" id="WP_161720646.1">
    <property type="nucleotide sequence ID" value="NZ_JAAAPO010000008.1"/>
</dbReference>